<reference evidence="1 2" key="1">
    <citation type="submission" date="2024-09" db="EMBL/GenBank/DDBJ databases">
        <authorList>
            <person name="Lee S.D."/>
        </authorList>
    </citation>
    <scope>NUCLEOTIDE SEQUENCE [LARGE SCALE GENOMIC DNA]</scope>
    <source>
        <strain evidence="1 2">N1-12</strain>
    </source>
</reference>
<protein>
    <recommendedName>
        <fullName evidence="3">FXSXX-COOH protein</fullName>
    </recommendedName>
</protein>
<organism evidence="1 2">
    <name type="scientific">Streptacidiphilus alkalitolerans</name>
    <dbReference type="NCBI Taxonomy" id="3342712"/>
    <lineage>
        <taxon>Bacteria</taxon>
        <taxon>Bacillati</taxon>
        <taxon>Actinomycetota</taxon>
        <taxon>Actinomycetes</taxon>
        <taxon>Kitasatosporales</taxon>
        <taxon>Streptomycetaceae</taxon>
        <taxon>Streptacidiphilus</taxon>
    </lineage>
</organism>
<keyword evidence="2" id="KW-1185">Reference proteome</keyword>
<dbReference type="EMBL" id="JBHFAA010000020">
    <property type="protein sequence ID" value="MFC1427997.1"/>
    <property type="molecule type" value="Genomic_DNA"/>
</dbReference>
<accession>A0ABV6WPY2</accession>
<proteinExistence type="predicted"/>
<sequence length="73" mass="7957">MSVHGSPKTAGGTMQETVELDIPAQVADLDDFSLELMGASDDLRFSKILERIAPTYSRVERLKVTAFSSKIKG</sequence>
<name>A0ABV6WPY2_9ACTN</name>
<gene>
    <name evidence="1" type="ORF">ACEZCY_33015</name>
</gene>
<dbReference type="Proteomes" id="UP001592529">
    <property type="component" value="Unassembled WGS sequence"/>
</dbReference>
<comment type="caution">
    <text evidence="1">The sequence shown here is derived from an EMBL/GenBank/DDBJ whole genome shotgun (WGS) entry which is preliminary data.</text>
</comment>
<evidence type="ECO:0000313" key="2">
    <source>
        <dbReference type="Proteomes" id="UP001592529"/>
    </source>
</evidence>
<evidence type="ECO:0008006" key="3">
    <source>
        <dbReference type="Google" id="ProtNLM"/>
    </source>
</evidence>
<evidence type="ECO:0000313" key="1">
    <source>
        <dbReference type="EMBL" id="MFC1427997.1"/>
    </source>
</evidence>